<comment type="caution">
    <text evidence="1">The sequence shown here is derived from an EMBL/GenBank/DDBJ whole genome shotgun (WGS) entry which is preliminary data.</text>
</comment>
<dbReference type="InterPro" id="IPR029056">
    <property type="entry name" value="Ribokinase-like"/>
</dbReference>
<gene>
    <name evidence="1" type="ORF">ASZ90_020109</name>
</gene>
<evidence type="ECO:0000313" key="1">
    <source>
        <dbReference type="EMBL" id="KUG02477.1"/>
    </source>
</evidence>
<sequence>MLLIAGIIPQADAPLIYGTAARQGSLLSIEGNDIPYGQGTAAMISAALAMTEYLQIDPPRVIIAGDIGRGNGSRLIYQYLIENLAEIKPGVLALHYWMPDLELMRDLYEQVQLLDPRPILIADAASMYAAKAVGLAPGFDVFTPDLSEIAFLADAEAIHPAYIDKHLFESCDVSSVPELITEAYRNQGAAKFLLVKGKSDHIADKNGIRSSIHGPDVPELECIGGTGDTITGMCAALIHSGLDIEFALELSAQANRLAGALKPTTPATRIEEIIARLPEVFRAKLNVRD</sequence>
<dbReference type="SUPFAM" id="SSF53613">
    <property type="entry name" value="Ribokinase-like"/>
    <property type="match status" value="1"/>
</dbReference>
<dbReference type="Gene3D" id="3.40.1190.20">
    <property type="match status" value="1"/>
</dbReference>
<dbReference type="EMBL" id="LNQE01001918">
    <property type="protein sequence ID" value="KUG02477.1"/>
    <property type="molecule type" value="Genomic_DNA"/>
</dbReference>
<name>A0A0W8E221_9ZZZZ</name>
<proteinExistence type="predicted"/>
<protein>
    <recommendedName>
        <fullName evidence="2">Sugar kinase</fullName>
    </recommendedName>
</protein>
<organism evidence="1">
    <name type="scientific">hydrocarbon metagenome</name>
    <dbReference type="NCBI Taxonomy" id="938273"/>
    <lineage>
        <taxon>unclassified sequences</taxon>
        <taxon>metagenomes</taxon>
        <taxon>ecological metagenomes</taxon>
    </lineage>
</organism>
<dbReference type="AlphaFoldDB" id="A0A0W8E221"/>
<evidence type="ECO:0008006" key="2">
    <source>
        <dbReference type="Google" id="ProtNLM"/>
    </source>
</evidence>
<reference evidence="1" key="1">
    <citation type="journal article" date="2015" name="Proc. Natl. Acad. Sci. U.S.A.">
        <title>Networks of energetic and metabolic interactions define dynamics in microbial communities.</title>
        <authorList>
            <person name="Embree M."/>
            <person name="Liu J.K."/>
            <person name="Al-Bassam M.M."/>
            <person name="Zengler K."/>
        </authorList>
    </citation>
    <scope>NUCLEOTIDE SEQUENCE</scope>
</reference>
<accession>A0A0W8E221</accession>